<feature type="region of interest" description="Disordered" evidence="6">
    <location>
        <begin position="1246"/>
        <end position="1287"/>
    </location>
</feature>
<feature type="compositionally biased region" description="Low complexity" evidence="6">
    <location>
        <begin position="909"/>
        <end position="920"/>
    </location>
</feature>
<feature type="compositionally biased region" description="Polar residues" evidence="6">
    <location>
        <begin position="1116"/>
        <end position="1130"/>
    </location>
</feature>
<keyword evidence="5" id="KW-0539">Nucleus</keyword>
<evidence type="ECO:0000256" key="3">
    <source>
        <dbReference type="ARBA" id="ARBA00022771"/>
    </source>
</evidence>
<feature type="compositionally biased region" description="Basic residues" evidence="6">
    <location>
        <begin position="511"/>
        <end position="529"/>
    </location>
</feature>
<dbReference type="InterPro" id="IPR013087">
    <property type="entry name" value="Znf_C2H2_type"/>
</dbReference>
<dbReference type="InterPro" id="IPR003604">
    <property type="entry name" value="Matrin/U1-like-C_Znf_C2H2"/>
</dbReference>
<accession>A0A6P8EYM9</accession>
<feature type="compositionally biased region" description="Polar residues" evidence="6">
    <location>
        <begin position="1260"/>
        <end position="1270"/>
    </location>
</feature>
<evidence type="ECO:0000256" key="2">
    <source>
        <dbReference type="ARBA" id="ARBA00022723"/>
    </source>
</evidence>
<feature type="compositionally biased region" description="Polar residues" evidence="6">
    <location>
        <begin position="1172"/>
        <end position="1182"/>
    </location>
</feature>
<feature type="region of interest" description="Disordered" evidence="6">
    <location>
        <begin position="903"/>
        <end position="990"/>
    </location>
</feature>
<feature type="region of interest" description="Disordered" evidence="6">
    <location>
        <begin position="997"/>
        <end position="1016"/>
    </location>
</feature>
<dbReference type="PROSITE" id="PS50171">
    <property type="entry name" value="ZF_MATRIN"/>
    <property type="match status" value="1"/>
</dbReference>
<feature type="compositionally biased region" description="Basic and acidic residues" evidence="6">
    <location>
        <begin position="193"/>
        <end position="202"/>
    </location>
</feature>
<feature type="compositionally biased region" description="Polar residues" evidence="6">
    <location>
        <begin position="929"/>
        <end position="941"/>
    </location>
</feature>
<feature type="region of interest" description="Disordered" evidence="6">
    <location>
        <begin position="1036"/>
        <end position="1087"/>
    </location>
</feature>
<feature type="compositionally biased region" description="Low complexity" evidence="6">
    <location>
        <begin position="496"/>
        <end position="510"/>
    </location>
</feature>
<dbReference type="KEGG" id="char:105903994"/>
<evidence type="ECO:0000313" key="10">
    <source>
        <dbReference type="RefSeq" id="XP_031415982.1"/>
    </source>
</evidence>
<dbReference type="OrthoDB" id="10072641at2759"/>
<feature type="region of interest" description="Disordered" evidence="6">
    <location>
        <begin position="471"/>
        <end position="712"/>
    </location>
</feature>
<dbReference type="InterPro" id="IPR000690">
    <property type="entry name" value="Matrin/U1-C_Znf_C2H2"/>
</dbReference>
<feature type="compositionally biased region" description="Basic and acidic residues" evidence="6">
    <location>
        <begin position="1246"/>
        <end position="1259"/>
    </location>
</feature>
<feature type="region of interest" description="Disordered" evidence="6">
    <location>
        <begin position="1104"/>
        <end position="1195"/>
    </location>
</feature>
<dbReference type="RefSeq" id="XP_031415982.1">
    <property type="nucleotide sequence ID" value="XM_031560122.2"/>
</dbReference>
<gene>
    <name evidence="9 10" type="primary">LOC105903994</name>
</gene>
<keyword evidence="3" id="KW-0863">Zinc-finger</keyword>
<name>A0A6P8EYM9_CLUHA</name>
<evidence type="ECO:0000256" key="6">
    <source>
        <dbReference type="SAM" id="MobiDB-lite"/>
    </source>
</evidence>
<dbReference type="SMART" id="SM00355">
    <property type="entry name" value="ZnF_C2H2"/>
    <property type="match status" value="2"/>
</dbReference>
<dbReference type="GO" id="GO:0005634">
    <property type="term" value="C:nucleus"/>
    <property type="evidence" value="ECO:0007669"/>
    <property type="project" value="UniProtKB-SubCell"/>
</dbReference>
<dbReference type="Gene3D" id="3.30.70.330">
    <property type="match status" value="2"/>
</dbReference>
<evidence type="ECO:0000256" key="1">
    <source>
        <dbReference type="ARBA" id="ARBA00004123"/>
    </source>
</evidence>
<proteinExistence type="predicted"/>
<feature type="region of interest" description="Disordered" evidence="6">
    <location>
        <begin position="390"/>
        <end position="415"/>
    </location>
</feature>
<feature type="domain" description="Matrin-type" evidence="7">
    <location>
        <begin position="1324"/>
        <end position="1355"/>
    </location>
</feature>
<feature type="compositionally biased region" description="Basic and acidic residues" evidence="6">
    <location>
        <begin position="633"/>
        <end position="645"/>
    </location>
</feature>
<dbReference type="GeneID" id="105903994"/>
<evidence type="ECO:0000259" key="7">
    <source>
        <dbReference type="PROSITE" id="PS50171"/>
    </source>
</evidence>
<feature type="region of interest" description="Disordered" evidence="6">
    <location>
        <begin position="181"/>
        <end position="203"/>
    </location>
</feature>
<dbReference type="Proteomes" id="UP000515152">
    <property type="component" value="Chromosome 22"/>
</dbReference>
<evidence type="ECO:0000256" key="5">
    <source>
        <dbReference type="ARBA" id="ARBA00023242"/>
    </source>
</evidence>
<dbReference type="InterPro" id="IPR012677">
    <property type="entry name" value="Nucleotide-bd_a/b_plait_sf"/>
</dbReference>
<keyword evidence="2" id="KW-0479">Metal-binding</keyword>
<feature type="compositionally biased region" description="Basic and acidic residues" evidence="6">
    <location>
        <begin position="1138"/>
        <end position="1153"/>
    </location>
</feature>
<protein>
    <submittedName>
        <fullName evidence="9 10">Uncharacterized protein LOC105903994 isoform X1</fullName>
    </submittedName>
</protein>
<feature type="region of interest" description="Disordered" evidence="6">
    <location>
        <begin position="301"/>
        <end position="335"/>
    </location>
</feature>
<feature type="compositionally biased region" description="Polar residues" evidence="6">
    <location>
        <begin position="948"/>
        <end position="969"/>
    </location>
</feature>
<feature type="compositionally biased region" description="Basic and acidic residues" evidence="6">
    <location>
        <begin position="479"/>
        <end position="495"/>
    </location>
</feature>
<evidence type="ECO:0000313" key="9">
    <source>
        <dbReference type="RefSeq" id="XP_012687264.2"/>
    </source>
</evidence>
<feature type="compositionally biased region" description="Basic and acidic residues" evidence="6">
    <location>
        <begin position="680"/>
        <end position="690"/>
    </location>
</feature>
<dbReference type="RefSeq" id="XP_012687264.2">
    <property type="nucleotide sequence ID" value="XM_012831810.3"/>
</dbReference>
<organism evidence="8 10">
    <name type="scientific">Clupea harengus</name>
    <name type="common">Atlantic herring</name>
    <dbReference type="NCBI Taxonomy" id="7950"/>
    <lineage>
        <taxon>Eukaryota</taxon>
        <taxon>Metazoa</taxon>
        <taxon>Chordata</taxon>
        <taxon>Craniata</taxon>
        <taxon>Vertebrata</taxon>
        <taxon>Euteleostomi</taxon>
        <taxon>Actinopterygii</taxon>
        <taxon>Neopterygii</taxon>
        <taxon>Teleostei</taxon>
        <taxon>Clupei</taxon>
        <taxon>Clupeiformes</taxon>
        <taxon>Clupeoidei</taxon>
        <taxon>Clupeidae</taxon>
        <taxon>Clupea</taxon>
    </lineage>
</organism>
<sequence>MFPLGLSTMKTHKKSRGQALGQDGNTYCKAVTKTVNQLSVQSHAHSQLVGSPQLASGLLNNPLLLAPARAAVLQLAQIEAQLALNQLSALSISNQHSSNPVALFGLLRAAATSASALVPMYRPQGADFCRPRHLMPVAINQENPSTSQGYKQSAFPPAIPEELEVPKYQRVNTCLRPDALASQGHGMHIPSRSTRDLEKPGGEDWSQYKTPCSYFAPQHAANLPPTPQLTDIHSSTVMAHSGTSWNSSGPAGDESISDSVGNVLASFGLSSEDLELLSHYPDSQLTPETLPFILQSIRSHKASRNAPVSPPEYSQRSMPPHLGPKSNPTPTAAVQPPSYLSIVTQVPGKVIEYGHASQESIKREPLPLSPTKHKAEPTVNIKEVRKYLEDHRRPSPCLRSHGRTSHSPPSGKVPTPTIVKDYMAFLPRVYPHMCSLCGVQCEDAKDWQSHINTVVHTAGCKDLRNQYPDWKPPGSSHWPSRDHSPSQDCRSDCHSGHSASRSSCSSPGRSPSHHGHSRGPMSRSHRWRSPQRLSPYRHSLYHSLPSHQPQHPPPHHGRHGSPYSSGRQSHPHHSSGHIPTDGVSSRHVSHDRPRLPYDVTHKRAAGHPLSSSPCSSLSSSSSRNSKRHPSSSPRRDKAKVSERRGSSSSSQGRTSHGRSPASTSTKTDQPPSPSPMCHSSKSDPKAEAADPKPVVASVQGKQTDTKDKETTEKMKWTTDERGIVLISGLPESGYTENDIVKLATPCGVPTEVIIATAEGKAVVVLPDGSSAQELVNVPASISDCQLSMVQLSVSVDLSRPVTLFHAMMGPDKPCGALTAWNRLLVVNNVPVTPNGAREVQQLIQRFGNINRSLVLNHNKIIFEMETAAIAQTVYKRFQKYSCIVQNNPLSFYMKPDATGVKKNQEAKSDLLTSTSASSDTNIPDMAALPNTSPAATESQEASAGEATVTEQGASSGEATVTEQTDNSTMGPVAEKSPALHPAGKDAPTSQALVVNGDGETEAKGSGGNAMAPGTTLDLPKFTPTLLQALLQECKSRSAMKAATEPKGGDKEVPPDKRPPGSSEKPTLREGGITQNKDQDMGDNMENDPVCEMEDFVTVDEVGNFAEEPVQPPEETAVTSDGHSTTSSLLPDNTEAGSEDTRVTRVEKKMESRTRGAGVDGNVTDENGDEDTQQNMECESCTGSVDMPGQGGGKEKEEVITLGPISECGEEVITLGPINCSDSLEEVGGDKDLQTATFVPADVVGITEEKEGEADSKNQDEAITTTPTSHVTEGPKRRRDQDEDEDEVVTKRICKEPTFAKDYSLPPFDPTHPVGMEFLEPRTGFFCPVCAKFSCGDEEAKKSHCSSLKHYENLELSLQHWKTKHINGPNGTAL</sequence>
<reference evidence="9 10" key="1">
    <citation type="submission" date="2025-04" db="UniProtKB">
        <authorList>
            <consortium name="RefSeq"/>
        </authorList>
    </citation>
    <scope>IDENTIFICATION</scope>
</reference>
<keyword evidence="8" id="KW-1185">Reference proteome</keyword>
<feature type="compositionally biased region" description="Basic and acidic residues" evidence="6">
    <location>
        <begin position="703"/>
        <end position="712"/>
    </location>
</feature>
<feature type="compositionally biased region" description="Low complexity" evidence="6">
    <location>
        <begin position="646"/>
        <end position="659"/>
    </location>
</feature>
<dbReference type="GO" id="GO:0003676">
    <property type="term" value="F:nucleic acid binding"/>
    <property type="evidence" value="ECO:0007669"/>
    <property type="project" value="InterPro"/>
</dbReference>
<feature type="compositionally biased region" description="Basic and acidic residues" evidence="6">
    <location>
        <begin position="1046"/>
        <end position="1058"/>
    </location>
</feature>
<feature type="compositionally biased region" description="Low complexity" evidence="6">
    <location>
        <begin position="608"/>
        <end position="623"/>
    </location>
</feature>
<evidence type="ECO:0000313" key="8">
    <source>
        <dbReference type="Proteomes" id="UP000515152"/>
    </source>
</evidence>
<evidence type="ECO:0000256" key="4">
    <source>
        <dbReference type="ARBA" id="ARBA00022833"/>
    </source>
</evidence>
<dbReference type="GO" id="GO:0008270">
    <property type="term" value="F:zinc ion binding"/>
    <property type="evidence" value="ECO:0007669"/>
    <property type="project" value="UniProtKB-KW"/>
</dbReference>
<dbReference type="SMART" id="SM00451">
    <property type="entry name" value="ZnF_U1"/>
    <property type="match status" value="2"/>
</dbReference>
<dbReference type="GeneTree" id="ENSGT00940000168028"/>
<feature type="compositionally biased region" description="Basic and acidic residues" evidence="6">
    <location>
        <begin position="588"/>
        <end position="601"/>
    </location>
</feature>
<comment type="subcellular location">
    <subcellularLocation>
        <location evidence="1">Nucleus</location>
    </subcellularLocation>
</comment>
<feature type="compositionally biased region" description="Polar residues" evidence="6">
    <location>
        <begin position="660"/>
        <end position="669"/>
    </location>
</feature>
<keyword evidence="4" id="KW-0862">Zinc</keyword>